<keyword evidence="2" id="KW-0812">Transmembrane</keyword>
<name>A0A2J6QCY6_9HELO</name>
<dbReference type="Proteomes" id="UP000235672">
    <property type="component" value="Unassembled WGS sequence"/>
</dbReference>
<keyword evidence="2" id="KW-1133">Transmembrane helix</keyword>
<protein>
    <submittedName>
        <fullName evidence="3">DUF1295-domain-containing protein</fullName>
    </submittedName>
</protein>
<proteinExistence type="predicted"/>
<dbReference type="AlphaFoldDB" id="A0A2J6QCY6"/>
<feature type="transmembrane region" description="Helical" evidence="2">
    <location>
        <begin position="148"/>
        <end position="173"/>
    </location>
</feature>
<keyword evidence="4" id="KW-1185">Reference proteome</keyword>
<feature type="compositionally biased region" description="Basic and acidic residues" evidence="1">
    <location>
        <begin position="335"/>
        <end position="358"/>
    </location>
</feature>
<dbReference type="Gene3D" id="1.20.120.1630">
    <property type="match status" value="1"/>
</dbReference>
<dbReference type="InterPro" id="IPR010721">
    <property type="entry name" value="UstE-like"/>
</dbReference>
<feature type="region of interest" description="Disordered" evidence="1">
    <location>
        <begin position="326"/>
        <end position="358"/>
    </location>
</feature>
<evidence type="ECO:0000256" key="2">
    <source>
        <dbReference type="SAM" id="Phobius"/>
    </source>
</evidence>
<reference evidence="3 4" key="1">
    <citation type="submission" date="2016-05" db="EMBL/GenBank/DDBJ databases">
        <title>A degradative enzymes factory behind the ericoid mycorrhizal symbiosis.</title>
        <authorList>
            <consortium name="DOE Joint Genome Institute"/>
            <person name="Martino E."/>
            <person name="Morin E."/>
            <person name="Grelet G."/>
            <person name="Kuo A."/>
            <person name="Kohler A."/>
            <person name="Daghino S."/>
            <person name="Barry K."/>
            <person name="Choi C."/>
            <person name="Cichocki N."/>
            <person name="Clum A."/>
            <person name="Copeland A."/>
            <person name="Hainaut M."/>
            <person name="Haridas S."/>
            <person name="Labutti K."/>
            <person name="Lindquist E."/>
            <person name="Lipzen A."/>
            <person name="Khouja H.-R."/>
            <person name="Murat C."/>
            <person name="Ohm R."/>
            <person name="Olson A."/>
            <person name="Spatafora J."/>
            <person name="Veneault-Fourrey C."/>
            <person name="Henrissat B."/>
            <person name="Grigoriev I."/>
            <person name="Martin F."/>
            <person name="Perotto S."/>
        </authorList>
    </citation>
    <scope>NUCLEOTIDE SEQUENCE [LARGE SCALE GENOMIC DNA]</scope>
    <source>
        <strain evidence="3 4">UAMH 7357</strain>
    </source>
</reference>
<sequence>MALPVVKTLAECSSFQKTVLPYLPQLYDLPQQLIQSWNNPAELQTIYLATNPLITAFAFSLFLAPVFLLVSEVNKNYSQVDRCWSILPTIYNAHYSLYAHLNGLETSRLDHLLAFSVVWSIRLTFNYWRKGGYSIGSEDYRWEALRKYLSPALFFVFNVTFISLAQSFLLFLITTPTYVMLLAAPLGETMSTADVIFARVLMGLVLVEVFADQQQWNFQEAKRIYQKTAKVPHKFEQDDLDRGFVVTGLWSWSRHPNFAAEQSIWVVLYQWGCWTSQVLYNWTFLGAMSYLILFQASTWFTELITAEKYEDYKEYQRRVGKFLPKLVSDLPGDFSDQKAKPKVEKAEKKDGAPKKSLR</sequence>
<evidence type="ECO:0000313" key="3">
    <source>
        <dbReference type="EMBL" id="PMD24134.1"/>
    </source>
</evidence>
<evidence type="ECO:0000313" key="4">
    <source>
        <dbReference type="Proteomes" id="UP000235672"/>
    </source>
</evidence>
<evidence type="ECO:0000256" key="1">
    <source>
        <dbReference type="SAM" id="MobiDB-lite"/>
    </source>
</evidence>
<dbReference type="PANTHER" id="PTHR32251:SF23">
    <property type="entry name" value="3-OXO-5-ALPHA-STEROID 4-DEHYDROGENASE (DUF1295)"/>
    <property type="match status" value="1"/>
</dbReference>
<accession>A0A2J6QCY6</accession>
<feature type="transmembrane region" description="Helical" evidence="2">
    <location>
        <begin position="193"/>
        <end position="211"/>
    </location>
</feature>
<dbReference type="GO" id="GO:0016020">
    <property type="term" value="C:membrane"/>
    <property type="evidence" value="ECO:0007669"/>
    <property type="project" value="TreeGrafter"/>
</dbReference>
<feature type="transmembrane region" description="Helical" evidence="2">
    <location>
        <begin position="46"/>
        <end position="70"/>
    </location>
</feature>
<dbReference type="OrthoDB" id="201504at2759"/>
<gene>
    <name evidence="3" type="ORF">NA56DRAFT_656586</name>
</gene>
<organism evidence="3 4">
    <name type="scientific">Hyaloscypha hepaticicola</name>
    <dbReference type="NCBI Taxonomy" id="2082293"/>
    <lineage>
        <taxon>Eukaryota</taxon>
        <taxon>Fungi</taxon>
        <taxon>Dikarya</taxon>
        <taxon>Ascomycota</taxon>
        <taxon>Pezizomycotina</taxon>
        <taxon>Leotiomycetes</taxon>
        <taxon>Helotiales</taxon>
        <taxon>Hyaloscyphaceae</taxon>
        <taxon>Hyaloscypha</taxon>
    </lineage>
</organism>
<dbReference type="Pfam" id="PF06966">
    <property type="entry name" value="DUF1295"/>
    <property type="match status" value="1"/>
</dbReference>
<keyword evidence="2" id="KW-0472">Membrane</keyword>
<dbReference type="EMBL" id="KZ613473">
    <property type="protein sequence ID" value="PMD24134.1"/>
    <property type="molecule type" value="Genomic_DNA"/>
</dbReference>
<dbReference type="PANTHER" id="PTHR32251">
    <property type="entry name" value="3-OXO-5-ALPHA-STEROID 4-DEHYDROGENASE"/>
    <property type="match status" value="1"/>
</dbReference>